<evidence type="ECO:0000313" key="3">
    <source>
        <dbReference type="Proteomes" id="UP000323956"/>
    </source>
</evidence>
<dbReference type="RefSeq" id="WP_149764458.1">
    <property type="nucleotide sequence ID" value="NZ_FTMK01000003.1"/>
</dbReference>
<accession>A0A1N6PSF5</accession>
<gene>
    <name evidence="2" type="ORF">SAMN05421641_103146</name>
</gene>
<name>A0A1N6PSF5_9RHOB</name>
<organism evidence="2 3">
    <name type="scientific">Paracoccus thiocyanatus</name>
    <dbReference type="NCBI Taxonomy" id="34006"/>
    <lineage>
        <taxon>Bacteria</taxon>
        <taxon>Pseudomonadati</taxon>
        <taxon>Pseudomonadota</taxon>
        <taxon>Alphaproteobacteria</taxon>
        <taxon>Rhodobacterales</taxon>
        <taxon>Paracoccaceae</taxon>
        <taxon>Paracoccus</taxon>
    </lineage>
</organism>
<keyword evidence="1" id="KW-0472">Membrane</keyword>
<dbReference type="AlphaFoldDB" id="A0A1N6PSF5"/>
<dbReference type="OrthoDB" id="7862849at2"/>
<keyword evidence="1" id="KW-0812">Transmembrane</keyword>
<sequence>MIALVSHPGAAALGAVLWGLLACFLPFVRLRWRHSALWALVVCGVPVLGWLTYLCGPGFGVLFLALGLSLLVWPPFGRRGRHEAH</sequence>
<evidence type="ECO:0000313" key="2">
    <source>
        <dbReference type="EMBL" id="SIQ07265.1"/>
    </source>
</evidence>
<evidence type="ECO:0000256" key="1">
    <source>
        <dbReference type="SAM" id="Phobius"/>
    </source>
</evidence>
<dbReference type="InterPro" id="IPR018919">
    <property type="entry name" value="DUF2484"/>
</dbReference>
<proteinExistence type="predicted"/>
<dbReference type="Pfam" id="PF10658">
    <property type="entry name" value="DUF2484"/>
    <property type="match status" value="1"/>
</dbReference>
<feature type="transmembrane region" description="Helical" evidence="1">
    <location>
        <begin position="59"/>
        <end position="76"/>
    </location>
</feature>
<protein>
    <recommendedName>
        <fullName evidence="4">DUF2484 domain-containing protein</fullName>
    </recommendedName>
</protein>
<dbReference type="Proteomes" id="UP000323956">
    <property type="component" value="Unassembled WGS sequence"/>
</dbReference>
<feature type="transmembrane region" description="Helical" evidence="1">
    <location>
        <begin position="6"/>
        <end position="28"/>
    </location>
</feature>
<feature type="transmembrane region" description="Helical" evidence="1">
    <location>
        <begin position="35"/>
        <end position="53"/>
    </location>
</feature>
<reference evidence="2 3" key="1">
    <citation type="submission" date="2017-01" db="EMBL/GenBank/DDBJ databases">
        <authorList>
            <person name="Varghese N."/>
            <person name="Submissions S."/>
        </authorList>
    </citation>
    <scope>NUCLEOTIDE SEQUENCE [LARGE SCALE GENOMIC DNA]</scope>
    <source>
        <strain evidence="2 3">ATCC 700171</strain>
    </source>
</reference>
<dbReference type="EMBL" id="FTMK01000003">
    <property type="protein sequence ID" value="SIQ07265.1"/>
    <property type="molecule type" value="Genomic_DNA"/>
</dbReference>
<keyword evidence="1" id="KW-1133">Transmembrane helix</keyword>
<evidence type="ECO:0008006" key="4">
    <source>
        <dbReference type="Google" id="ProtNLM"/>
    </source>
</evidence>